<dbReference type="InterPro" id="IPR011650">
    <property type="entry name" value="Peptidase_M20_dimer"/>
</dbReference>
<dbReference type="SUPFAM" id="SSF53187">
    <property type="entry name" value="Zn-dependent exopeptidases"/>
    <property type="match status" value="1"/>
</dbReference>
<feature type="domain" description="Peptidase M20 dimerisation" evidence="2">
    <location>
        <begin position="190"/>
        <end position="280"/>
    </location>
</feature>
<evidence type="ECO:0000313" key="3">
    <source>
        <dbReference type="EMBL" id="GMG27595.1"/>
    </source>
</evidence>
<comment type="similarity">
    <text evidence="1">Belongs to the peptidase M20A family.</text>
</comment>
<dbReference type="Pfam" id="PF07687">
    <property type="entry name" value="M20_dimer"/>
    <property type="match status" value="1"/>
</dbReference>
<dbReference type="InterPro" id="IPR017439">
    <property type="entry name" value="Amidohydrolase"/>
</dbReference>
<name>A0AAN5BW16_ASPOZ</name>
<evidence type="ECO:0000259" key="2">
    <source>
        <dbReference type="Pfam" id="PF07687"/>
    </source>
</evidence>
<dbReference type="Gene3D" id="3.40.630.10">
    <property type="entry name" value="Zn peptidases"/>
    <property type="match status" value="1"/>
</dbReference>
<comment type="caution">
    <text evidence="3">The sequence shown here is derived from an EMBL/GenBank/DDBJ whole genome shotgun (WGS) entry which is preliminary data.</text>
</comment>
<dbReference type="AlphaFoldDB" id="A0AAN5BW16"/>
<dbReference type="Proteomes" id="UP001165205">
    <property type="component" value="Unassembled WGS sequence"/>
</dbReference>
<dbReference type="PANTHER" id="PTHR30575:SF0">
    <property type="entry name" value="XAA-ARG DIPEPTIDASE"/>
    <property type="match status" value="1"/>
</dbReference>
<dbReference type="InterPro" id="IPR052030">
    <property type="entry name" value="Peptidase_M20/M20A_hydrolases"/>
</dbReference>
<dbReference type="PANTHER" id="PTHR30575">
    <property type="entry name" value="PEPTIDASE M20"/>
    <property type="match status" value="1"/>
</dbReference>
<dbReference type="PIRSF" id="PIRSF037226">
    <property type="entry name" value="Amidohydrolase_ACY1L2_prd"/>
    <property type="match status" value="1"/>
</dbReference>
<dbReference type="InterPro" id="IPR017144">
    <property type="entry name" value="Xaa-Arg_dipeptidase"/>
</dbReference>
<dbReference type="SUPFAM" id="SSF55031">
    <property type="entry name" value="Bacterial exopeptidase dimerisation domain"/>
    <property type="match status" value="1"/>
</dbReference>
<sequence>MAINFINQPSSEGTTGLPKHVIQLVSEAIDSASSELRRLNLEKACKLLAGWFESQGWTVKTGVYGISTAFEARFSVTPGERSVCYNAEYGKCAHNSCARCLLIFTDALPELGHACGHNLIATSTLASAVGTSAAMKELKIPGTLIVMGTPAEETGGGKYIMANHGAWKDCSVVLMTHAMPDFSTARTVTKASWKFRAKFHGKAAHAAAAPWNGNNACDAIVMAYNGLGLLRQQIQKTESIQSVILEAGKAPNIIPDYAEGSFSLRAFDSKALERLRSRVIPIFDGAAASTGSSRYTHYMINDLGLTPADILPPSDLSAKVDQNGSSYVARRNTTLEPSQKTLTLQISSDFGNCSYIQPGIQTLFSINATDMPHTPSFQKAAGTDFAHTESLRAGKANALIGLEVLLDEGFYKEVKSDWINDMKERGRLPE</sequence>
<dbReference type="GO" id="GO:0016805">
    <property type="term" value="F:dipeptidase activity"/>
    <property type="evidence" value="ECO:0007669"/>
    <property type="project" value="InterPro"/>
</dbReference>
<organism evidence="3 4">
    <name type="scientific">Aspergillus oryzae</name>
    <name type="common">Yellow koji mold</name>
    <dbReference type="NCBI Taxonomy" id="5062"/>
    <lineage>
        <taxon>Eukaryota</taxon>
        <taxon>Fungi</taxon>
        <taxon>Dikarya</taxon>
        <taxon>Ascomycota</taxon>
        <taxon>Pezizomycotina</taxon>
        <taxon>Eurotiomycetes</taxon>
        <taxon>Eurotiomycetidae</taxon>
        <taxon>Eurotiales</taxon>
        <taxon>Aspergillaceae</taxon>
        <taxon>Aspergillus</taxon>
        <taxon>Aspergillus subgen. Circumdati</taxon>
    </lineage>
</organism>
<dbReference type="Gene3D" id="3.30.70.360">
    <property type="match status" value="1"/>
</dbReference>
<evidence type="ECO:0000256" key="1">
    <source>
        <dbReference type="PIRNR" id="PIRNR037226"/>
    </source>
</evidence>
<accession>A0AAN5BW16</accession>
<dbReference type="InterPro" id="IPR036264">
    <property type="entry name" value="Bact_exopeptidase_dim_dom"/>
</dbReference>
<gene>
    <name evidence="3" type="ORF">Aory04_000419400</name>
</gene>
<dbReference type="EMBL" id="BSYA01000037">
    <property type="protein sequence ID" value="GMG27595.1"/>
    <property type="molecule type" value="Genomic_DNA"/>
</dbReference>
<dbReference type="CDD" id="cd05672">
    <property type="entry name" value="M20_ACY1L2-like"/>
    <property type="match status" value="1"/>
</dbReference>
<dbReference type="FunFam" id="3.30.70.360:FF:000004">
    <property type="entry name" value="Peptidase M20 domain-containing protein 2"/>
    <property type="match status" value="1"/>
</dbReference>
<dbReference type="NCBIfam" id="TIGR01891">
    <property type="entry name" value="amidohydrolases"/>
    <property type="match status" value="1"/>
</dbReference>
<evidence type="ECO:0000313" key="4">
    <source>
        <dbReference type="Proteomes" id="UP001165205"/>
    </source>
</evidence>
<protein>
    <recommendedName>
        <fullName evidence="1">Peptidase M20 domain-containing protein 2</fullName>
    </recommendedName>
</protein>
<proteinExistence type="inferred from homology"/>
<reference evidence="3" key="1">
    <citation type="submission" date="2023-04" db="EMBL/GenBank/DDBJ databases">
        <title>Aspergillus oryzae NBRC 4228.</title>
        <authorList>
            <person name="Ichikawa N."/>
            <person name="Sato H."/>
            <person name="Tonouchi N."/>
        </authorList>
    </citation>
    <scope>NUCLEOTIDE SEQUENCE</scope>
    <source>
        <strain evidence="3">NBRC 4228</strain>
    </source>
</reference>